<gene>
    <name evidence="2" type="ORF">ACFOFO_14660</name>
</gene>
<reference evidence="3" key="1">
    <citation type="journal article" date="2019" name="Int. J. Syst. Evol. Microbiol.">
        <title>The Global Catalogue of Microorganisms (GCM) 10K type strain sequencing project: providing services to taxonomists for standard genome sequencing and annotation.</title>
        <authorList>
            <consortium name="The Broad Institute Genomics Platform"/>
            <consortium name="The Broad Institute Genome Sequencing Center for Infectious Disease"/>
            <person name="Wu L."/>
            <person name="Ma J."/>
        </authorList>
    </citation>
    <scope>NUCLEOTIDE SEQUENCE [LARGE SCALE GENOMIC DNA]</scope>
    <source>
        <strain evidence="3">KCTC 42986</strain>
    </source>
</reference>
<dbReference type="InterPro" id="IPR015003">
    <property type="entry name" value="DUF1853"/>
</dbReference>
<organism evidence="2 3">
    <name type="scientific">Undibacterium arcticum</name>
    <dbReference type="NCBI Taxonomy" id="1762892"/>
    <lineage>
        <taxon>Bacteria</taxon>
        <taxon>Pseudomonadati</taxon>
        <taxon>Pseudomonadota</taxon>
        <taxon>Betaproteobacteria</taxon>
        <taxon>Burkholderiales</taxon>
        <taxon>Oxalobacteraceae</taxon>
        <taxon>Undibacterium</taxon>
    </lineage>
</organism>
<accession>A0ABV7F2M0</accession>
<name>A0ABV7F2M0_9BURK</name>
<evidence type="ECO:0000256" key="1">
    <source>
        <dbReference type="SAM" id="MobiDB-lite"/>
    </source>
</evidence>
<proteinExistence type="predicted"/>
<protein>
    <submittedName>
        <fullName evidence="2">DUF1853 family protein</fullName>
    </submittedName>
</protein>
<evidence type="ECO:0000313" key="3">
    <source>
        <dbReference type="Proteomes" id="UP001595530"/>
    </source>
</evidence>
<evidence type="ECO:0000313" key="2">
    <source>
        <dbReference type="EMBL" id="MFC3109189.1"/>
    </source>
</evidence>
<dbReference type="Pfam" id="PF08907">
    <property type="entry name" value="DUF1853"/>
    <property type="match status" value="1"/>
</dbReference>
<dbReference type="RefSeq" id="WP_390325211.1">
    <property type="nucleotide sequence ID" value="NZ_JBHRTP010000043.1"/>
</dbReference>
<comment type="caution">
    <text evidence="2">The sequence shown here is derived from an EMBL/GenBank/DDBJ whole genome shotgun (WGS) entry which is preliminary data.</text>
</comment>
<keyword evidence="3" id="KW-1185">Reference proteome</keyword>
<feature type="region of interest" description="Disordered" evidence="1">
    <location>
        <begin position="1"/>
        <end position="20"/>
    </location>
</feature>
<dbReference type="Proteomes" id="UP001595530">
    <property type="component" value="Unassembled WGS sequence"/>
</dbReference>
<dbReference type="EMBL" id="JBHRTP010000043">
    <property type="protein sequence ID" value="MFC3109189.1"/>
    <property type="molecule type" value="Genomic_DNA"/>
</dbReference>
<sequence length="339" mass="37715">MQMPKPTPPAESTEPEQPFDPFQAHFHARWNHLNDRHVRALAWLLDAPDLLDPQAPSWQGRIATLAGAVDQAAIDWLAALDHAPAALHAMLERQNSQRLGLYAERLLAFYFQQQGSLIAHGLQVRADRTATVGEFDFLLRHGDALVHWEFATKFYLLAPSLGAETTVPNLDRLVGPNLGDRLGVKMRKMFDHQLMLAQHPAAQIHLPGPVQSAQALVKGWLFYAGVEQLPQSFGISPQHCRGFWRVLSELDAVVGDRFVVLPRLQWLAPAKATQDMVLSRQQLQSRLATHFGEHATPVLIAVMQESGNAMLEGSRGFIVPDDWPYRAQRAVPDGGRGEG</sequence>